<dbReference type="AlphaFoldDB" id="A0A834UFU4"/>
<feature type="compositionally biased region" description="Basic and acidic residues" evidence="1">
    <location>
        <begin position="107"/>
        <end position="120"/>
    </location>
</feature>
<comment type="caution">
    <text evidence="2">The sequence shown here is derived from an EMBL/GenBank/DDBJ whole genome shotgun (WGS) entry which is preliminary data.</text>
</comment>
<accession>A0A834UFU4</accession>
<keyword evidence="3" id="KW-1185">Reference proteome</keyword>
<name>A0A834UFU4_VESPE</name>
<gene>
    <name evidence="2" type="ORF">H0235_000035</name>
</gene>
<proteinExistence type="predicted"/>
<feature type="compositionally biased region" description="Polar residues" evidence="1">
    <location>
        <begin position="92"/>
        <end position="105"/>
    </location>
</feature>
<feature type="region of interest" description="Disordered" evidence="1">
    <location>
        <begin position="89"/>
        <end position="120"/>
    </location>
</feature>
<protein>
    <submittedName>
        <fullName evidence="2">Uncharacterized protein</fullName>
    </submittedName>
</protein>
<dbReference type="EMBL" id="JACSDY010000001">
    <property type="protein sequence ID" value="KAF7437644.1"/>
    <property type="molecule type" value="Genomic_DNA"/>
</dbReference>
<dbReference type="Proteomes" id="UP000600918">
    <property type="component" value="Unassembled WGS sequence"/>
</dbReference>
<evidence type="ECO:0000256" key="1">
    <source>
        <dbReference type="SAM" id="MobiDB-lite"/>
    </source>
</evidence>
<organism evidence="2 3">
    <name type="scientific">Vespula pensylvanica</name>
    <name type="common">Western yellow jacket</name>
    <name type="synonym">Wasp</name>
    <dbReference type="NCBI Taxonomy" id="30213"/>
    <lineage>
        <taxon>Eukaryota</taxon>
        <taxon>Metazoa</taxon>
        <taxon>Ecdysozoa</taxon>
        <taxon>Arthropoda</taxon>
        <taxon>Hexapoda</taxon>
        <taxon>Insecta</taxon>
        <taxon>Pterygota</taxon>
        <taxon>Neoptera</taxon>
        <taxon>Endopterygota</taxon>
        <taxon>Hymenoptera</taxon>
        <taxon>Apocrita</taxon>
        <taxon>Aculeata</taxon>
        <taxon>Vespoidea</taxon>
        <taxon>Vespidae</taxon>
        <taxon>Vespinae</taxon>
        <taxon>Vespula</taxon>
    </lineage>
</organism>
<reference evidence="2" key="1">
    <citation type="journal article" date="2020" name="G3 (Bethesda)">
        <title>High-Quality Assemblies for Three Invasive Social Wasps from the &lt;i&gt;Vespula&lt;/i&gt; Genus.</title>
        <authorList>
            <person name="Harrop T.W.R."/>
            <person name="Guhlin J."/>
            <person name="McLaughlin G.M."/>
            <person name="Permina E."/>
            <person name="Stockwell P."/>
            <person name="Gilligan J."/>
            <person name="Le Lec M.F."/>
            <person name="Gruber M.A.M."/>
            <person name="Quinn O."/>
            <person name="Lovegrove M."/>
            <person name="Duncan E.J."/>
            <person name="Remnant E.J."/>
            <person name="Van Eeckhoven J."/>
            <person name="Graham B."/>
            <person name="Knapp R.A."/>
            <person name="Langford K.W."/>
            <person name="Kronenberg Z."/>
            <person name="Press M.O."/>
            <person name="Eacker S.M."/>
            <person name="Wilson-Rankin E.E."/>
            <person name="Purcell J."/>
            <person name="Lester P.J."/>
            <person name="Dearden P.K."/>
        </authorList>
    </citation>
    <scope>NUCLEOTIDE SEQUENCE</scope>
    <source>
        <strain evidence="2">Volc-1</strain>
    </source>
</reference>
<evidence type="ECO:0000313" key="2">
    <source>
        <dbReference type="EMBL" id="KAF7437644.1"/>
    </source>
</evidence>
<evidence type="ECO:0000313" key="3">
    <source>
        <dbReference type="Proteomes" id="UP000600918"/>
    </source>
</evidence>
<sequence length="137" mass="15847">MKSSERVPQRVPVMDEGRSSYVHFVQRKMMNGPCRQEALEFRTEDNNTATDRVNSYGEDETKQPVLISDDLQAPLANNFAKCSLRMKRKSSKTTFLPRQRPSTPSFERIDGKSSEKREHAGWQTVKGRKILCQWARL</sequence>